<dbReference type="InterPro" id="IPR013320">
    <property type="entry name" value="ConA-like_dom_sf"/>
</dbReference>
<evidence type="ECO:0000256" key="2">
    <source>
        <dbReference type="ARBA" id="ARBA00022475"/>
    </source>
</evidence>
<feature type="domain" description="Cadherin" evidence="19">
    <location>
        <begin position="1004"/>
        <end position="1107"/>
    </location>
</feature>
<dbReference type="FunFam" id="2.60.40.60:FF:000106">
    <property type="entry name" value="FAT atypical cadherin 4"/>
    <property type="match status" value="1"/>
</dbReference>
<protein>
    <submittedName>
        <fullName evidence="21 22">Cadherin-related tumor suppressor-like</fullName>
    </submittedName>
</protein>
<keyword evidence="4 16" id="KW-0812">Transmembrane</keyword>
<keyword evidence="6" id="KW-0677">Repeat</keyword>
<feature type="domain" description="Cadherin" evidence="19">
    <location>
        <begin position="143"/>
        <end position="252"/>
    </location>
</feature>
<evidence type="ECO:0000259" key="17">
    <source>
        <dbReference type="PROSITE" id="PS50025"/>
    </source>
</evidence>
<evidence type="ECO:0000313" key="22">
    <source>
        <dbReference type="RefSeq" id="XP_055895204.1"/>
    </source>
</evidence>
<feature type="domain" description="Cadherin" evidence="19">
    <location>
        <begin position="2903"/>
        <end position="3013"/>
    </location>
</feature>
<dbReference type="Pfam" id="PF07645">
    <property type="entry name" value="EGF_CA"/>
    <property type="match status" value="1"/>
</dbReference>
<dbReference type="InterPro" id="IPR018097">
    <property type="entry name" value="EGF_Ca-bd_CS"/>
</dbReference>
<dbReference type="GO" id="GO:0005886">
    <property type="term" value="C:plasma membrane"/>
    <property type="evidence" value="ECO:0007669"/>
    <property type="project" value="UniProtKB-SubCell"/>
</dbReference>
<dbReference type="InterPro" id="IPR001791">
    <property type="entry name" value="Laminin_G"/>
</dbReference>
<dbReference type="FunFam" id="2.60.40.60:FF:000020">
    <property type="entry name" value="Dachsous cadherin-related 1b"/>
    <property type="match status" value="5"/>
</dbReference>
<feature type="domain" description="Cadherin" evidence="19">
    <location>
        <begin position="1540"/>
        <end position="1646"/>
    </location>
</feature>
<feature type="region of interest" description="Disordered" evidence="15">
    <location>
        <begin position="4656"/>
        <end position="4712"/>
    </location>
</feature>
<dbReference type="OrthoDB" id="6252479at2759"/>
<feature type="domain" description="Cadherin" evidence="19">
    <location>
        <begin position="3339"/>
        <end position="3444"/>
    </location>
</feature>
<dbReference type="PANTHER" id="PTHR24026:SF133">
    <property type="entry name" value="CADHERIN-RELATED FAMILY MEMBER 2"/>
    <property type="match status" value="1"/>
</dbReference>
<accession>A0A9W3B6W7</accession>
<dbReference type="FunFam" id="2.60.40.60:FF:000010">
    <property type="entry name" value="Cadherin EGF LAG seven-pass G-type receptor 3"/>
    <property type="match status" value="1"/>
</dbReference>
<evidence type="ECO:0000256" key="10">
    <source>
        <dbReference type="ARBA" id="ARBA00023136"/>
    </source>
</evidence>
<dbReference type="GO" id="GO:0048729">
    <property type="term" value="P:tissue morphogenesis"/>
    <property type="evidence" value="ECO:0007669"/>
    <property type="project" value="UniProtKB-ARBA"/>
</dbReference>
<keyword evidence="20" id="KW-1185">Reference proteome</keyword>
<feature type="domain" description="Cadherin" evidence="19">
    <location>
        <begin position="1432"/>
        <end position="1540"/>
    </location>
</feature>
<feature type="domain" description="EGF-like" evidence="18">
    <location>
        <begin position="3978"/>
        <end position="4014"/>
    </location>
</feature>
<proteinExistence type="predicted"/>
<comment type="caution">
    <text evidence="14">Lacks conserved residue(s) required for the propagation of feature annotation.</text>
</comment>
<evidence type="ECO:0000313" key="23">
    <source>
        <dbReference type="RefSeq" id="XP_055895205.1"/>
    </source>
</evidence>
<dbReference type="GO" id="GO:0007156">
    <property type="term" value="P:homophilic cell adhesion via plasma membrane adhesion molecules"/>
    <property type="evidence" value="ECO:0007669"/>
    <property type="project" value="InterPro"/>
</dbReference>
<dbReference type="InterPro" id="IPR020894">
    <property type="entry name" value="Cadherin_CS"/>
</dbReference>
<feature type="domain" description="Cadherin" evidence="19">
    <location>
        <begin position="2596"/>
        <end position="2697"/>
    </location>
</feature>
<evidence type="ECO:0000256" key="16">
    <source>
        <dbReference type="SAM" id="Phobius"/>
    </source>
</evidence>
<evidence type="ECO:0000313" key="20">
    <source>
        <dbReference type="Proteomes" id="UP001165740"/>
    </source>
</evidence>
<evidence type="ECO:0000256" key="6">
    <source>
        <dbReference type="ARBA" id="ARBA00022737"/>
    </source>
</evidence>
<feature type="compositionally biased region" description="Polar residues" evidence="15">
    <location>
        <begin position="4739"/>
        <end position="4769"/>
    </location>
</feature>
<evidence type="ECO:0000256" key="5">
    <source>
        <dbReference type="ARBA" id="ARBA00022729"/>
    </source>
</evidence>
<dbReference type="FunFam" id="2.60.40.60:FF:000033">
    <property type="entry name" value="FAT atypical cadherin 1"/>
    <property type="match status" value="3"/>
</dbReference>
<keyword evidence="3 14" id="KW-0245">EGF-like domain</keyword>
<feature type="domain" description="Cadherin" evidence="19">
    <location>
        <begin position="253"/>
        <end position="366"/>
    </location>
</feature>
<gene>
    <name evidence="21 22 23" type="primary">LOC106057322</name>
</gene>
<feature type="compositionally biased region" description="Polar residues" evidence="15">
    <location>
        <begin position="4699"/>
        <end position="4712"/>
    </location>
</feature>
<dbReference type="SUPFAM" id="SSF57196">
    <property type="entry name" value="EGF/Laminin"/>
    <property type="match status" value="1"/>
</dbReference>
<dbReference type="PRINTS" id="PR00205">
    <property type="entry name" value="CADHERIN"/>
</dbReference>
<dbReference type="PROSITE" id="PS01186">
    <property type="entry name" value="EGF_2"/>
    <property type="match status" value="2"/>
</dbReference>
<dbReference type="InterPro" id="IPR000742">
    <property type="entry name" value="EGF"/>
</dbReference>
<dbReference type="FunFam" id="2.60.40.60:FF:000181">
    <property type="entry name" value="Predicted protein"/>
    <property type="match status" value="1"/>
</dbReference>
<dbReference type="Gene3D" id="2.60.40.60">
    <property type="entry name" value="Cadherins"/>
    <property type="match status" value="34"/>
</dbReference>
<feature type="domain" description="Cadherin" evidence="19">
    <location>
        <begin position="1108"/>
        <end position="1216"/>
    </location>
</feature>
<dbReference type="SUPFAM" id="SSF49899">
    <property type="entry name" value="Concanavalin A-like lectins/glucanases"/>
    <property type="match status" value="2"/>
</dbReference>
<feature type="domain" description="Cadherin" evidence="19">
    <location>
        <begin position="481"/>
        <end position="586"/>
    </location>
</feature>
<feature type="domain" description="Cadherin" evidence="19">
    <location>
        <begin position="794"/>
        <end position="897"/>
    </location>
</feature>
<dbReference type="FunFam" id="2.10.25.10:FF:000125">
    <property type="entry name" value="Neurogenic locus notch protein-like"/>
    <property type="match status" value="1"/>
</dbReference>
<feature type="domain" description="Cadherin" evidence="19">
    <location>
        <begin position="898"/>
        <end position="1003"/>
    </location>
</feature>
<dbReference type="InterPro" id="IPR001881">
    <property type="entry name" value="EGF-like_Ca-bd_dom"/>
</dbReference>
<evidence type="ECO:0000256" key="7">
    <source>
        <dbReference type="ARBA" id="ARBA00022837"/>
    </source>
</evidence>
<dbReference type="GO" id="GO:0005509">
    <property type="term" value="F:calcium ion binding"/>
    <property type="evidence" value="ECO:0007669"/>
    <property type="project" value="UniProtKB-UniRule"/>
</dbReference>
<dbReference type="PROSITE" id="PS50026">
    <property type="entry name" value="EGF_3"/>
    <property type="match status" value="3"/>
</dbReference>
<feature type="domain" description="Cadherin" evidence="19">
    <location>
        <begin position="587"/>
        <end position="693"/>
    </location>
</feature>
<feature type="domain" description="Cadherin" evidence="19">
    <location>
        <begin position="2803"/>
        <end position="2902"/>
    </location>
</feature>
<dbReference type="RefSeq" id="XP_055895204.1">
    <property type="nucleotide sequence ID" value="XM_056039229.1"/>
</dbReference>
<dbReference type="FunFam" id="2.60.40.60:FF:000005">
    <property type="entry name" value="Protocadherin 9"/>
    <property type="match status" value="1"/>
</dbReference>
<feature type="domain" description="Cadherin" evidence="19">
    <location>
        <begin position="3121"/>
        <end position="3225"/>
    </location>
</feature>
<comment type="subcellular location">
    <subcellularLocation>
        <location evidence="1">Cell membrane</location>
        <topology evidence="1">Single-pass type I membrane protein</topology>
    </subcellularLocation>
</comment>
<dbReference type="GO" id="GO:0007163">
    <property type="term" value="P:establishment or maintenance of cell polarity"/>
    <property type="evidence" value="ECO:0007669"/>
    <property type="project" value="UniProtKB-ARBA"/>
</dbReference>
<sequence>MNQCYTTHMAAKMYQISLTSFVILNHTAYVILIHFLAVFAQGQGPGTINMTVVEESPIGTVVGEVGATPSYNYSFQDQTNLFQMSLTGTVRTTVVIDRDVLSNPVFRLLASGRPNNSQDKAFTFIVVITVLDINDNSPKFDSQSGNQNISFQEDIQEGRKSILTATDPDAGDNGTITYSIVSGNAAGLFRLDFSGLPSILYIAKNGTENFDREKLDHYELNISAKDGGKPPRYGYTTIYVEILDVNDNTPAFDLSQYKTQVNENAPVGTSVFRAEATDPDLGLNGQIVYWLEDDTKQFTIDQNTGVIRTVSSPLKCTMKCTRSTDPCNPNSCFVVIEATDMGLIPLTGRAYLYIEVLDENDHDPVIRFFKEGGDSEISIVNVDENAKVNDVVFTISVSDADSGRNSETNLTIIHGNEGGYFSFIPLTGYGITLIAKALDRETIDRFNITFKAVDNGIIPRSSTSSIIIIVNDANDHSPEFEYQNYKASISEYARPFSYVASIRASDKDEGINAELTYEIASGNEPLGWFSIDSTTGLVTTVSAIDHEESVQVTLNISCHDSGSEPKFNFTTLVIDIMDENDYIPRFTQTNFKTELKENLPPNIEVITVKANDLDSGVNGTVEYFIHRDTQNRYPNYFSVQPTGKVMALKSFDREQKDQYIIKILASDKGPVPLSSTATIEVTIKDVNDNRPKFSPKDYYINVFDNDPAGLQITRVFAFDNDMGDYAKVTYTMVDSFNSFKINPDSGVISTSRVLNKQPYKITITAKDGGDLTSETDAIVNVIVINVLSIAPNFNSNSYSFTVQEDNGEQMPQIGRTIGSVGAVSTSGRTITYAITGGDPLGVFTIGSSSGIITTLLALDREERSDYNLTVIACDNDKISSRKVSITVTDLNDNAPIFVTETTEATVMENWPVGQNVFFAQAMDKDAGNNMVLSYTLTSTEDTNQVFSINSSTGIIYLAKPSNHMPKTSVTLTVTATDAGSVHKSSSMSVVVTVVDVNNHTPLFPDNSIELFLPESQPVNNVVKVLSATDGDKGQNAALSYSIVRGNEDRKFGIFPDGSFYVAHNLDRESKAMYSLMVVVQDNGEVPRSSAVNITVYVEDVNDNKPQFPKDVFDFYILENQIAKTYLGTVKADDLDIGRNAEILYSLADINVNFTIDPVLGNVYSKISFDREYLMKTTNLSYYVFDIYATDNGIPKLQTKASIRVHVQDVNDNPPVFVQASDSTIGVSENSNVNDVIYTLLAVDADEGANAVVSYTIIKGNDAGKFGINAATGQLFLKAALDREQVDQYKLTVKATDTGAPKQLESTTVLNINVLDYNDNAPEFANDTLSSISISETTSIGEVLTTFSGTDKDMGISATIRYDIVSGNYDDALSLGIYSGKLTLVRSLDYESPTHGEHSLNITLSDLGFPSLSVARMFAVHVIDANDNAPAFTDGFTQFYFNETVPVNTRIAAVSAVDKDSGDYGRVLYSLYKQSPSGYYFTINASTGDITLSRPLDRETYQSFKLTIQAIDQDKVIANRKTAEKSLTIIVQDANDNAPLFQSASVFMVPFSSSSGNTIASVTATDQDSGDNGKVTYNFAGPKQVLFGINQQTGTISLNSTLPQSPQVYSLLVVATDGGVNDALGPKSSTVSVTLLVYTSNSNGPRFLSSTPTSGTVLENSGVGTTVMRVVAESSQGQAVSYYIGRVSASGIDQGGLFTIGRSSGVITTALDINREALRSDTLTVDIIAAEIFNNEQRVTTQQVTIRVDDVNDNPPEFSSTLFDTSVSENLALGSSVMQVTVSDPDITGTLTLTLSGPDASKFRIVQNGTIYLTQTLDYETARVHDLNVSASDGALRSSALVRIYVIDENDNVPVFQRNFYSFDIPESSEAGYTVGRVSATDLDSGNNGLVLYEVTSQWGLDYFRLDSTRGTFTLIKPVDFEERQLYTMKLIARDQGSQPRSSEVTVYMNVKDVNDNQPTFDPMSYYREISEDAQVLTPVVNVSATDVDSGLSGVVRYSLVGSSASKFAIGPINGSIYTVAGLDREQVPLYNLIVMATDQAPNPKDRLYTTATVQVKLRDVNDNSPLFISPEMIEVREDAKLNSSIFTVQVQDLDEGTNSQITYRIVSQTTAGTFIINAQTGALSLKSALDRETIANHSVLIEAKDGGTPSRSSQQTLVVQVTDANDNAPIFTNAEYRKTVDEDVAVGTSVLRVLATDKDIGFNGAVRYFIVSGEGSNDFNLDMTSGVLRVQKMLDYERITSYKITIQAEDSSVENRLQANATIIITLNDVNDFVPVFDDSPYVTFVQEGMPDGLVPILTISARDEDSGYNGMVSYTMRDIAETSYSGIFDVNATSGQVFVKRTLDREATPMYILTIVAMDSGAPVQIGTATVTVFVKDVNDHSPVFDSNGPYLANVMENLAAETPVIIVSTTDSDEGMNSQIIYNLADNMGSKFTIHPSTAQISTAVSLDREVDFMYTLTVIATDQGIPPRSASVQVIVMVGDDNDNAPEFDSSVYTSSMYDSSVTGDFVIGVTAVDQDLGKNGQVVYTLEGSNQALFRINSETGVVTLASPLPLSVTSFNFVVRASDLGKIPLNSSSSVTITVSKAPTTSKPRFNDSNTNLRIVENSVPGMSLTIVHATTATNNRITYYIVGGNVNNAFSINSDSGAITVSNNIDYEVIKSFDLWIEARDQGTTQLSSYQTLKIAVEDENDNPPVFSSSLYTASVSENCQVGTSVFTVTATDLDSNGKQGIVYSIKYGNENNTFQLDSLTGLLSTLNRVVDREKIAIYNLEIQAADVGTPPRTASTTVRVTIKDLNDNEPTFVGPRSVAVPEDLLVGSLVLQLSSVDQDIGENARAAYRIDTLDFPFVVNASTGTITNSQPLDAETTERYTLWVSVTDGSFIQRTTITIRILDVNDNPPQFKSSVLVYEFTELQQPSTKVTQLTAQDLDKSSPNNLFFFSLRRPSSQFELNSETGEIIVLEMMRFYAGQSVVDTMNDHILDVLVSDLGTPSLSSEATVNIKVIDANDHSPVFDKDKYFTAVPNNLNLSQNVIQVTCSDTLDYGVNAMVKYSLTKGTGLPYFIINNSTGVISSKASLPSAGSSPLLTLTVTCYDLGVPSLSTTTDVQLYITAPNGNAPRFNNNPFQKQVKEDVTIGFVIDTITATDSDSGLNGEIEYWITGGNSDGMFAIEVDTGKLVVNQTLDFETRVSYTVNITARDKALYSKEVTRAYDIQLIDVNDNKPLFDSEYYDAYIQENSVPSTPVLRAVATDADGTAANRIINYAIVGDATSKNSFQINANTGDIITGSTSFDYETRTLYTLLVMAYNPDQGNGEASYLKSVTTIYVHITGENEDSPRFLVRSYNFSISESAEMGKSVGKVTAMDKDHGVDGIVYYYLEAQSNLKGFLIEPLTGILRVSSRPDFESSPTVFLSVIAKNWGSVRGNDTDTCLVSISVIDANDPPEFTKAIYYANITENSPPNTFVTNVMAVDYDIRADFKQFKYKIMSGNVPERFQISSTGRIETSGLGVLDRETTSKYTLVVGAEDLNDPTIIGTATVVIELLDVNDNGPRFNPETLRLNVSENETAGMEVAVLRDYTVDADLPPNQGPYRYKFTLGSWSDYFSFNELTGRIETTKVLNRDLTPQFVIPVVVSDGGTPTMTSTLTFTIIVTDINDAQPRPRPLTVLVNLLENQRLSGKIADVRPLDSDLSDPFRCRILSGDAANFVINNNNCDLEALQLTSADTYKLRVQGTDDKYPSVEYDVTVNVQLLTNDSLISSVVMELRNEKASTFLEKKYTLFKKAVEDVFGVYVTCRIYSVKESGSNLYVFMFANDNHNRLLSSSDMIRGLNSSKSIVETASSVSIQNVALVRCSSGSCKNGGVCSTVVVLQKEITIIDSPSWVMTSWSPDPAISCFCMPAFTGPLCEDSQKPCGSDYCNHGGTCNNNVCSCPNNWQGPFCQIDVDECSLTPECKNGATCHNIDGSYECICTPGYQGKFCDTPNFCASQPCSPHGTCEELIDTYHCRCNYGYHGPTCQLSSMSFGEGSYAVFPSVDNYHTFNISLYFATVSSNALLMFSPVSIGQLRQGFIAVEVVNSQVKVSFLLDPPTDAQDSAVITLSTTAIVNTGYWYRLEFTKVTWTANLIVQKCPDQTCDSCVDKRKECYNETNFALQNLQLTGQYISIGGIKNFKDITDQKGAVSTHDFVGCVHSVSINNRPFGGSSLVSGSDSGTSMPIESLNVSSSCPRQQATSMCVNLDCHDGTCVDKWSEVTCKCSSKYMDDTCSSVRQPFTLGNNAKVKYTLHQSFVRDATLAALRARRRRGVAESALVLRLRTVQNKGVVFSSSTDTSSCLLWFDEVGLHFLLKSPDAVSDPITLTDVSIGDGSWHNVTVSRFGTTYTLDFDEQKSQTKVFGETYDFDSLRLTEMAIGGSAVVPANQEIQGFQGCLSQFLINGELMQLNGTSDKYLITTEGGVDGTCLALCSNSPCGGNNKCTPDGEKFKCMYMAEESAGLETGIIVVIVFFSILLCAIVVVFVLFRTRRDLFHRCVRSKKKSPSIGSSSSHGKVLDNMITSGGINSRYALNPSEEEMIIRNHIAENLNGSKGSSLSARPDLIGSNFSDQPLHLSDGTVIMETGVMNNLLGEEDAPEHYDFENASSIAPSDIAPSEVIRHYKDFRNGTHHHHHHHHQQLQPSPLNNQLFNKYRDSPVSGSNYRAGPNASHVRQSPLSLSGSALSVPHNGSQVLLPTGGRPSSALAALNQAEGSRSRMSPLTQLNVRSPRTLPQNYNTNNLSRSNSIGSHHSHSSSSSATGHLIPPVHSQHKLTNNKSLSLARGSNPKGLTVEDVNRLNARPDLTDPLSLLEVGSSSVDGRPKVNHHILPQEPVLDSSLLLEAPDSSSSDSGANDSFTCSEFEYDNDNVRTRLDLDPKKMIFSKLTEVENESDDHHHPPQHQKMNSDGFVSNGDSFTSTNPSSSSLGSPSTPNHQYLISNQYDFDALLNWAPNFDKFVGVFRDIAQLPDTGGHKNVTDHDYEEYV</sequence>
<dbReference type="FunFam" id="2.60.40.60:FF:000039">
    <property type="entry name" value="FAT atypical cadherin 3"/>
    <property type="match status" value="2"/>
</dbReference>
<dbReference type="PROSITE" id="PS00232">
    <property type="entry name" value="CADHERIN_1"/>
    <property type="match status" value="18"/>
</dbReference>
<feature type="domain" description="Laminin G" evidence="17">
    <location>
        <begin position="4280"/>
        <end position="4456"/>
    </location>
</feature>
<keyword evidence="12" id="KW-0325">Glycoprotein</keyword>
<dbReference type="FunFam" id="2.60.40.60:FF:000081">
    <property type="entry name" value="protocadherin Fat 4"/>
    <property type="match status" value="3"/>
</dbReference>
<feature type="domain" description="Cadherin" evidence="19">
    <location>
        <begin position="1218"/>
        <end position="1323"/>
    </location>
</feature>
<dbReference type="FunFam" id="2.60.40.60:FF:000104">
    <property type="entry name" value="cadherin-23 isoform X1"/>
    <property type="match status" value="1"/>
</dbReference>
<dbReference type="Pfam" id="PF00054">
    <property type="entry name" value="Laminin_G_1"/>
    <property type="match status" value="1"/>
</dbReference>
<keyword evidence="2" id="KW-1003">Cell membrane</keyword>
<feature type="disulfide bond" evidence="14">
    <location>
        <begin position="4004"/>
        <end position="4013"/>
    </location>
</feature>
<dbReference type="FunFam" id="2.60.40.60:FF:000116">
    <property type="entry name" value="Dachsous cadherin-related 2"/>
    <property type="match status" value="1"/>
</dbReference>
<dbReference type="PROSITE" id="PS50268">
    <property type="entry name" value="CADHERIN_2"/>
    <property type="match status" value="34"/>
</dbReference>
<dbReference type="Proteomes" id="UP001165740">
    <property type="component" value="Chromosome 8"/>
</dbReference>
<feature type="domain" description="Cadherin" evidence="19">
    <location>
        <begin position="3552"/>
        <end position="3659"/>
    </location>
</feature>
<feature type="disulfide bond" evidence="14">
    <location>
        <begin position="3967"/>
        <end position="3976"/>
    </location>
</feature>
<keyword evidence="5" id="KW-0732">Signal</keyword>
<dbReference type="Pfam" id="PF25374">
    <property type="entry name" value="Cadherin_FAT4_N"/>
    <property type="match status" value="1"/>
</dbReference>
<dbReference type="CDD" id="cd00054">
    <property type="entry name" value="EGF_CA"/>
    <property type="match status" value="2"/>
</dbReference>
<dbReference type="RefSeq" id="XP_055895203.1">
    <property type="nucleotide sequence ID" value="XM_056039228.1"/>
</dbReference>
<dbReference type="Pfam" id="PF02210">
    <property type="entry name" value="Laminin_G_2"/>
    <property type="match status" value="1"/>
</dbReference>
<dbReference type="CDD" id="cd11304">
    <property type="entry name" value="Cadherin_repeat"/>
    <property type="match status" value="35"/>
</dbReference>
<dbReference type="GeneID" id="106057322"/>
<feature type="domain" description="Laminin G" evidence="17">
    <location>
        <begin position="4015"/>
        <end position="4222"/>
    </location>
</feature>
<feature type="compositionally biased region" description="Basic residues" evidence="15">
    <location>
        <begin position="4656"/>
        <end position="4666"/>
    </location>
</feature>
<keyword evidence="10 16" id="KW-0472">Membrane</keyword>
<feature type="domain" description="Cadherin" evidence="19">
    <location>
        <begin position="1961"/>
        <end position="2067"/>
    </location>
</feature>
<evidence type="ECO:0000256" key="8">
    <source>
        <dbReference type="ARBA" id="ARBA00022889"/>
    </source>
</evidence>
<dbReference type="InterPro" id="IPR002126">
    <property type="entry name" value="Cadherin-like_dom"/>
</dbReference>
<feature type="region of interest" description="Disordered" evidence="15">
    <location>
        <begin position="4735"/>
        <end position="4826"/>
    </location>
</feature>
<dbReference type="PANTHER" id="PTHR24026">
    <property type="entry name" value="FAT ATYPICAL CADHERIN-RELATED"/>
    <property type="match status" value="1"/>
</dbReference>
<dbReference type="Gene3D" id="2.60.120.200">
    <property type="match status" value="2"/>
</dbReference>
<dbReference type="PROSITE" id="PS50025">
    <property type="entry name" value="LAM_G_DOMAIN"/>
    <property type="match status" value="2"/>
</dbReference>
<feature type="domain" description="Cadherin" evidence="19">
    <location>
        <begin position="44"/>
        <end position="140"/>
    </location>
</feature>
<dbReference type="SMART" id="SM00179">
    <property type="entry name" value="EGF_CA"/>
    <property type="match status" value="2"/>
</dbReference>
<evidence type="ECO:0000256" key="9">
    <source>
        <dbReference type="ARBA" id="ARBA00022989"/>
    </source>
</evidence>
<feature type="transmembrane region" description="Helical" evidence="16">
    <location>
        <begin position="4493"/>
        <end position="4515"/>
    </location>
</feature>
<evidence type="ECO:0000259" key="18">
    <source>
        <dbReference type="PROSITE" id="PS50026"/>
    </source>
</evidence>
<feature type="domain" description="Cadherin" evidence="19">
    <location>
        <begin position="2698"/>
        <end position="2803"/>
    </location>
</feature>
<feature type="domain" description="Cadherin" evidence="19">
    <location>
        <begin position="694"/>
        <end position="793"/>
    </location>
</feature>
<dbReference type="SMART" id="SM00112">
    <property type="entry name" value="CA"/>
    <property type="match status" value="34"/>
</dbReference>
<dbReference type="InterPro" id="IPR015919">
    <property type="entry name" value="Cadherin-like_sf"/>
</dbReference>
<feature type="compositionally biased region" description="Polar residues" evidence="15">
    <location>
        <begin position="4930"/>
        <end position="4942"/>
    </location>
</feature>
<evidence type="ECO:0000256" key="13">
    <source>
        <dbReference type="PROSITE-ProRule" id="PRU00043"/>
    </source>
</evidence>
<dbReference type="GO" id="GO:0009887">
    <property type="term" value="P:animal organ morphogenesis"/>
    <property type="evidence" value="ECO:0007669"/>
    <property type="project" value="UniProtKB-ARBA"/>
</dbReference>
<dbReference type="Gene3D" id="2.10.25.10">
    <property type="entry name" value="Laminin"/>
    <property type="match status" value="3"/>
</dbReference>
<feature type="domain" description="Cadherin" evidence="19">
    <location>
        <begin position="1856"/>
        <end position="1960"/>
    </location>
</feature>
<dbReference type="SMART" id="SM00181">
    <property type="entry name" value="EGF"/>
    <property type="match status" value="5"/>
</dbReference>
<feature type="region of interest" description="Disordered" evidence="15">
    <location>
        <begin position="4916"/>
        <end position="4960"/>
    </location>
</feature>
<dbReference type="PROSITE" id="PS00022">
    <property type="entry name" value="EGF_1"/>
    <property type="match status" value="3"/>
</dbReference>
<keyword evidence="8" id="KW-0130">Cell adhesion</keyword>
<feature type="domain" description="EGF-like" evidence="18">
    <location>
        <begin position="3940"/>
        <end position="3977"/>
    </location>
</feature>
<feature type="domain" description="Cadherin" evidence="19">
    <location>
        <begin position="2172"/>
        <end position="2277"/>
    </location>
</feature>
<evidence type="ECO:0000256" key="15">
    <source>
        <dbReference type="SAM" id="MobiDB-lite"/>
    </source>
</evidence>
<evidence type="ECO:0000256" key="4">
    <source>
        <dbReference type="ARBA" id="ARBA00022692"/>
    </source>
</evidence>
<dbReference type="PROSITE" id="PS00010">
    <property type="entry name" value="ASX_HYDROXYL"/>
    <property type="match status" value="1"/>
</dbReference>
<feature type="disulfide bond" evidence="14">
    <location>
        <begin position="3928"/>
        <end position="3937"/>
    </location>
</feature>
<feature type="domain" description="Cadherin" evidence="19">
    <location>
        <begin position="1758"/>
        <end position="1855"/>
    </location>
</feature>
<keyword evidence="9 16" id="KW-1133">Transmembrane helix</keyword>
<feature type="domain" description="Cadherin" evidence="19">
    <location>
        <begin position="3226"/>
        <end position="3338"/>
    </location>
</feature>
<feature type="domain" description="EGF-like" evidence="18">
    <location>
        <begin position="3906"/>
        <end position="3938"/>
    </location>
</feature>
<feature type="domain" description="Cadherin" evidence="19">
    <location>
        <begin position="2278"/>
        <end position="2386"/>
    </location>
</feature>
<feature type="domain" description="Cadherin" evidence="19">
    <location>
        <begin position="3014"/>
        <end position="3120"/>
    </location>
</feature>
<evidence type="ECO:0000256" key="3">
    <source>
        <dbReference type="ARBA" id="ARBA00022536"/>
    </source>
</evidence>
<feature type="compositionally biased region" description="Low complexity" evidence="15">
    <location>
        <begin position="4770"/>
        <end position="4786"/>
    </location>
</feature>
<evidence type="ECO:0000259" key="19">
    <source>
        <dbReference type="PROSITE" id="PS50268"/>
    </source>
</evidence>
<evidence type="ECO:0000256" key="14">
    <source>
        <dbReference type="PROSITE-ProRule" id="PRU00076"/>
    </source>
</evidence>
<dbReference type="SUPFAM" id="SSF49313">
    <property type="entry name" value="Cadherin-like"/>
    <property type="match status" value="35"/>
</dbReference>
<dbReference type="Pfam" id="PF00028">
    <property type="entry name" value="Cadherin"/>
    <property type="match status" value="31"/>
</dbReference>
<keyword evidence="7 13" id="KW-0106">Calcium</keyword>
<feature type="domain" description="Cadherin" evidence="19">
    <location>
        <begin position="2067"/>
        <end position="2171"/>
    </location>
</feature>
<evidence type="ECO:0000256" key="11">
    <source>
        <dbReference type="ARBA" id="ARBA00023157"/>
    </source>
</evidence>
<feature type="domain" description="Cadherin" evidence="19">
    <location>
        <begin position="3445"/>
        <end position="3551"/>
    </location>
</feature>
<dbReference type="InterPro" id="IPR049883">
    <property type="entry name" value="NOTCH1_EGF-like"/>
</dbReference>
<feature type="compositionally biased region" description="Low complexity" evidence="15">
    <location>
        <begin position="4943"/>
        <end position="4960"/>
    </location>
</feature>
<name>A0A9W3B6W7_BIOGL</name>
<feature type="domain" description="Cadherin" evidence="19">
    <location>
        <begin position="1325"/>
        <end position="1431"/>
    </location>
</feature>
<reference evidence="21 22" key="1">
    <citation type="submission" date="2025-04" db="UniProtKB">
        <authorList>
            <consortium name="RefSeq"/>
        </authorList>
    </citation>
    <scope>IDENTIFICATION</scope>
</reference>
<feature type="domain" description="Cadherin" evidence="19">
    <location>
        <begin position="1648"/>
        <end position="1757"/>
    </location>
</feature>
<feature type="domain" description="Cadherin" evidence="19">
    <location>
        <begin position="374"/>
        <end position="480"/>
    </location>
</feature>
<dbReference type="SMART" id="SM00282">
    <property type="entry name" value="LamG"/>
    <property type="match status" value="2"/>
</dbReference>
<dbReference type="CDD" id="cd00110">
    <property type="entry name" value="LamG"/>
    <property type="match status" value="2"/>
</dbReference>
<dbReference type="RefSeq" id="XP_055895205.1">
    <property type="nucleotide sequence ID" value="XM_056039230.1"/>
</dbReference>
<evidence type="ECO:0000256" key="12">
    <source>
        <dbReference type="ARBA" id="ARBA00023180"/>
    </source>
</evidence>
<keyword evidence="11 14" id="KW-1015">Disulfide bond</keyword>
<dbReference type="PROSITE" id="PS01187">
    <property type="entry name" value="EGF_CA"/>
    <property type="match status" value="1"/>
</dbReference>
<dbReference type="OMA" id="AGGMRKY"/>
<feature type="domain" description="Cadherin" evidence="19">
    <location>
        <begin position="2492"/>
        <end position="2595"/>
    </location>
</feature>
<dbReference type="FunFam" id="2.60.40.60:FF:000092">
    <property type="entry name" value="Protocadherin 8"/>
    <property type="match status" value="2"/>
</dbReference>
<feature type="domain" description="Cadherin" evidence="19">
    <location>
        <begin position="2388"/>
        <end position="2491"/>
    </location>
</feature>
<evidence type="ECO:0000256" key="1">
    <source>
        <dbReference type="ARBA" id="ARBA00004251"/>
    </source>
</evidence>
<feature type="compositionally biased region" description="Low complexity" evidence="15">
    <location>
        <begin position="4667"/>
        <end position="4677"/>
    </location>
</feature>
<feature type="transmembrane region" description="Helical" evidence="16">
    <location>
        <begin position="21"/>
        <end position="40"/>
    </location>
</feature>
<dbReference type="InterPro" id="IPR000152">
    <property type="entry name" value="EGF-type_Asp/Asn_hydroxyl_site"/>
</dbReference>
<evidence type="ECO:0000313" key="21">
    <source>
        <dbReference type="RefSeq" id="XP_055895203.1"/>
    </source>
</evidence>
<organism evidence="20 21">
    <name type="scientific">Biomphalaria glabrata</name>
    <name type="common">Bloodfluke planorb</name>
    <name type="synonym">Freshwater snail</name>
    <dbReference type="NCBI Taxonomy" id="6526"/>
    <lineage>
        <taxon>Eukaryota</taxon>
        <taxon>Metazoa</taxon>
        <taxon>Spiralia</taxon>
        <taxon>Lophotrochozoa</taxon>
        <taxon>Mollusca</taxon>
        <taxon>Gastropoda</taxon>
        <taxon>Heterobranchia</taxon>
        <taxon>Euthyneura</taxon>
        <taxon>Panpulmonata</taxon>
        <taxon>Hygrophila</taxon>
        <taxon>Lymnaeoidea</taxon>
        <taxon>Planorbidae</taxon>
        <taxon>Biomphalaria</taxon>
    </lineage>
</organism>
<dbReference type="FunFam" id="2.60.40.60:FF:000024">
    <property type="entry name" value="FAT atypical cadherin 3"/>
    <property type="match status" value="2"/>
</dbReference>
<dbReference type="GO" id="GO:0007399">
    <property type="term" value="P:nervous system development"/>
    <property type="evidence" value="ECO:0007669"/>
    <property type="project" value="UniProtKB-ARBA"/>
</dbReference>